<dbReference type="Proteomes" id="UP000008743">
    <property type="component" value="Unassembled WGS sequence"/>
</dbReference>
<feature type="compositionally biased region" description="Low complexity" evidence="1">
    <location>
        <begin position="669"/>
        <end position="691"/>
    </location>
</feature>
<dbReference type="SUPFAM" id="SSF50249">
    <property type="entry name" value="Nucleic acid-binding proteins"/>
    <property type="match status" value="1"/>
</dbReference>
<evidence type="ECO:0000256" key="1">
    <source>
        <dbReference type="SAM" id="MobiDB-lite"/>
    </source>
</evidence>
<feature type="region of interest" description="Disordered" evidence="1">
    <location>
        <begin position="668"/>
        <end position="733"/>
    </location>
</feature>
<evidence type="ECO:0008006" key="5">
    <source>
        <dbReference type="Google" id="ProtNLM"/>
    </source>
</evidence>
<evidence type="ECO:0000256" key="2">
    <source>
        <dbReference type="SAM" id="SignalP"/>
    </source>
</evidence>
<gene>
    <name evidence="3" type="ORF">CAOG_007677</name>
</gene>
<dbReference type="Gene3D" id="2.40.50.140">
    <property type="entry name" value="Nucleic acid-binding proteins"/>
    <property type="match status" value="2"/>
</dbReference>
<protein>
    <recommendedName>
        <fullName evidence="5">Replication protein A OB domain-containing protein</fullName>
    </recommendedName>
</protein>
<dbReference type="PANTHER" id="PTHR14944:SF2">
    <property type="entry name" value="RPA-RELATED PROTEIN RADX"/>
    <property type="match status" value="1"/>
</dbReference>
<dbReference type="OrthoDB" id="5965770at2759"/>
<keyword evidence="2" id="KW-0732">Signal</keyword>
<organism evidence="3 4">
    <name type="scientific">Capsaspora owczarzaki (strain ATCC 30864)</name>
    <dbReference type="NCBI Taxonomy" id="595528"/>
    <lineage>
        <taxon>Eukaryota</taxon>
        <taxon>Filasterea</taxon>
        <taxon>Capsaspora</taxon>
    </lineage>
</organism>
<keyword evidence="4" id="KW-1185">Reference proteome</keyword>
<dbReference type="InterPro" id="IPR012340">
    <property type="entry name" value="NA-bd_OB-fold"/>
</dbReference>
<proteinExistence type="predicted"/>
<feature type="chain" id="PRO_5002268778" description="Replication protein A OB domain-containing protein" evidence="2">
    <location>
        <begin position="21"/>
        <end position="907"/>
    </location>
</feature>
<evidence type="ECO:0000313" key="4">
    <source>
        <dbReference type="Proteomes" id="UP000008743"/>
    </source>
</evidence>
<dbReference type="GO" id="GO:0003697">
    <property type="term" value="F:single-stranded DNA binding"/>
    <property type="evidence" value="ECO:0007669"/>
    <property type="project" value="InterPro"/>
</dbReference>
<feature type="region of interest" description="Disordered" evidence="1">
    <location>
        <begin position="598"/>
        <end position="619"/>
    </location>
</feature>
<dbReference type="PANTHER" id="PTHR14944">
    <property type="entry name" value="RPA-RELATED PROTEIN RADX"/>
    <property type="match status" value="1"/>
</dbReference>
<evidence type="ECO:0000313" key="3">
    <source>
        <dbReference type="EMBL" id="KJE97236.1"/>
    </source>
</evidence>
<dbReference type="Pfam" id="PF17659">
    <property type="entry name" value="RADX"/>
    <property type="match status" value="1"/>
</dbReference>
<dbReference type="InterPro" id="IPR040893">
    <property type="entry name" value="RADX"/>
</dbReference>
<name>A0A0D2UQF9_CAPO3</name>
<reference evidence="4" key="1">
    <citation type="submission" date="2011-02" db="EMBL/GenBank/DDBJ databases">
        <title>The Genome Sequence of Capsaspora owczarzaki ATCC 30864.</title>
        <authorList>
            <person name="Russ C."/>
            <person name="Cuomo C."/>
            <person name="Burger G."/>
            <person name="Gray M.W."/>
            <person name="Holland P.W.H."/>
            <person name="King N."/>
            <person name="Lang F.B.F."/>
            <person name="Roger A.J."/>
            <person name="Ruiz-Trillo I."/>
            <person name="Young S.K."/>
            <person name="Zeng Q."/>
            <person name="Gargeya S."/>
            <person name="Alvarado L."/>
            <person name="Berlin A."/>
            <person name="Chapman S.B."/>
            <person name="Chen Z."/>
            <person name="Freedman E."/>
            <person name="Gellesch M."/>
            <person name="Goldberg J."/>
            <person name="Griggs A."/>
            <person name="Gujja S."/>
            <person name="Heilman E."/>
            <person name="Heiman D."/>
            <person name="Howarth C."/>
            <person name="Mehta T."/>
            <person name="Neiman D."/>
            <person name="Pearson M."/>
            <person name="Roberts A."/>
            <person name="Saif S."/>
            <person name="Shea T."/>
            <person name="Shenoy N."/>
            <person name="Sisk P."/>
            <person name="Stolte C."/>
            <person name="Sykes S."/>
            <person name="White J."/>
            <person name="Yandava C."/>
            <person name="Haas B."/>
            <person name="Nusbaum C."/>
            <person name="Birren B."/>
        </authorList>
    </citation>
    <scope>NUCLEOTIDE SEQUENCE</scope>
    <source>
        <strain evidence="4">ATCC 30864</strain>
    </source>
</reference>
<dbReference type="EMBL" id="KE346373">
    <property type="protein sequence ID" value="KJE97236.1"/>
    <property type="molecule type" value="Genomic_DNA"/>
</dbReference>
<dbReference type="InParanoid" id="A0A0D2UQF9"/>
<feature type="signal peptide" evidence="2">
    <location>
        <begin position="1"/>
        <end position="20"/>
    </location>
</feature>
<dbReference type="eggNOG" id="ENOG502QSE7">
    <property type="taxonomic scope" value="Eukaryota"/>
</dbReference>
<sequence>MYYSIAPQLSVLVFLLVVVSEPMSNAPTPPLSPNAIAALNDIVNNRDAAHPFGSPIAVDSVLHVLAIFRYTVDDRHLAVSRQTSDGFADAFDVVLSDGTSTVKLLLASIFNKNVHSGALQQFDVIRVKSIARQVDEKILQAEPFGILVEYEHAGRLLKHQLESFSDTLTPLTRGRVYYSDLYSLDFPSYDSRWSKLNINLTQDQGADGHPIGEIISKHAELDAKPSIMGRVVRKTDVSSYAKPGSRQLYPIIFGLVIADDTGAIPVVFWNDLCARFYQSIAVGDVLVISGFKLQPAYQATFPNFPYELSLNQSHPEAQVSRLTPTGHFDTLSYSGNDIFPPASAIETVVPIALFDRLTSSTTITLAGIITAVGPIERERLPSSKFVVYRWICVVDLGAGAKAKPSAPFWVRVGTCSQSGFISSALPGQAVLLTRLKFVRPPIKIDSTGIKSDRTTRCFGVTTRESQFYSLPTERQTCAGSAVLDDAAALTADPSPETDRLGPFVLQPSAVAMHDAAAMARTTCRLSLETIAIESRNMAFLSPTSQVREYLASPVVKHVIAACNATSLSFLRPMKLLLHPVIVGDRMPDTVDQMTELAHSDDGSNAWESTGHRHSHPPLSSLDEVKTAAANLHLFESMSVLVQGTINSFHLSEEVAQVCVLEEANASALTPTASSSQTNATAGTSSSTSLPTRSRRSASAMDAPSASETVATRSSKRLRGGAKPSPSQSLKGASSAAVLAESAPKLSSQQLAAASKGIPEPELVWTFDISSVPNTAHPFGLIVPPKRSFDMSIVPAVEAAGATTFARTAWSMSISGINAQSEPLKIGVTPDCAETVHRVDEGLSLREALVARFSPELLQGIADVEEDATKLQTTLVNNLGDRRLLFAIRLHRESSHRVVAILSRVYPL</sequence>
<accession>A0A0D2UQF9</accession>
<dbReference type="PhylomeDB" id="A0A0D2UQF9"/>
<dbReference type="AlphaFoldDB" id="A0A0D2UQF9"/>